<accession>A0A397ULS4</accession>
<feature type="non-terminal residue" evidence="1">
    <location>
        <position position="62"/>
    </location>
</feature>
<comment type="caution">
    <text evidence="1">The sequence shown here is derived from an EMBL/GenBank/DDBJ whole genome shotgun (WGS) entry which is preliminary data.</text>
</comment>
<sequence length="62" mass="7475">MNRCLDAEPQKRPNAKELVPILSQFRENINDRKTDLYKQIEEITTNFPTCYQTKLQFIYETH</sequence>
<dbReference type="Proteomes" id="UP000266673">
    <property type="component" value="Unassembled WGS sequence"/>
</dbReference>
<gene>
    <name evidence="1" type="ORF">C2G38_2104207</name>
</gene>
<evidence type="ECO:0000313" key="2">
    <source>
        <dbReference type="Proteomes" id="UP000266673"/>
    </source>
</evidence>
<reference evidence="1 2" key="1">
    <citation type="submission" date="2018-06" db="EMBL/GenBank/DDBJ databases">
        <title>Comparative genomics reveals the genomic features of Rhizophagus irregularis, R. cerebriforme, R. diaphanum and Gigaspora rosea, and their symbiotic lifestyle signature.</title>
        <authorList>
            <person name="Morin E."/>
            <person name="San Clemente H."/>
            <person name="Chen E.C.H."/>
            <person name="De La Providencia I."/>
            <person name="Hainaut M."/>
            <person name="Kuo A."/>
            <person name="Kohler A."/>
            <person name="Murat C."/>
            <person name="Tang N."/>
            <person name="Roy S."/>
            <person name="Loubradou J."/>
            <person name="Henrissat B."/>
            <person name="Grigoriev I.V."/>
            <person name="Corradi N."/>
            <person name="Roux C."/>
            <person name="Martin F.M."/>
        </authorList>
    </citation>
    <scope>NUCLEOTIDE SEQUENCE [LARGE SCALE GENOMIC DNA]</scope>
    <source>
        <strain evidence="1 2">DAOM 194757</strain>
    </source>
</reference>
<dbReference type="AlphaFoldDB" id="A0A397ULS4"/>
<protein>
    <recommendedName>
        <fullName evidence="3">Serine-threonine/tyrosine-protein kinase catalytic domain-containing protein</fullName>
    </recommendedName>
</protein>
<dbReference type="OrthoDB" id="2374027at2759"/>
<name>A0A397ULS4_9GLOM</name>
<proteinExistence type="predicted"/>
<evidence type="ECO:0000313" key="1">
    <source>
        <dbReference type="EMBL" id="RIB11202.1"/>
    </source>
</evidence>
<keyword evidence="2" id="KW-1185">Reference proteome</keyword>
<evidence type="ECO:0008006" key="3">
    <source>
        <dbReference type="Google" id="ProtNLM"/>
    </source>
</evidence>
<organism evidence="1 2">
    <name type="scientific">Gigaspora rosea</name>
    <dbReference type="NCBI Taxonomy" id="44941"/>
    <lineage>
        <taxon>Eukaryota</taxon>
        <taxon>Fungi</taxon>
        <taxon>Fungi incertae sedis</taxon>
        <taxon>Mucoromycota</taxon>
        <taxon>Glomeromycotina</taxon>
        <taxon>Glomeromycetes</taxon>
        <taxon>Diversisporales</taxon>
        <taxon>Gigasporaceae</taxon>
        <taxon>Gigaspora</taxon>
    </lineage>
</organism>
<dbReference type="EMBL" id="QKWP01001162">
    <property type="protein sequence ID" value="RIB11202.1"/>
    <property type="molecule type" value="Genomic_DNA"/>
</dbReference>